<dbReference type="Proteomes" id="UP000324222">
    <property type="component" value="Unassembled WGS sequence"/>
</dbReference>
<proteinExistence type="predicted"/>
<sequence length="66" mass="6972">MATPNPALKSPLGRAPLMSPVSVANDRDELSLIASTVRCNCVKKPLKHVTVAEVQAVSHAKYGAMT</sequence>
<dbReference type="AlphaFoldDB" id="A0A5B7FG70"/>
<organism evidence="1 2">
    <name type="scientific">Portunus trituberculatus</name>
    <name type="common">Swimming crab</name>
    <name type="synonym">Neptunus trituberculatus</name>
    <dbReference type="NCBI Taxonomy" id="210409"/>
    <lineage>
        <taxon>Eukaryota</taxon>
        <taxon>Metazoa</taxon>
        <taxon>Ecdysozoa</taxon>
        <taxon>Arthropoda</taxon>
        <taxon>Crustacea</taxon>
        <taxon>Multicrustacea</taxon>
        <taxon>Malacostraca</taxon>
        <taxon>Eumalacostraca</taxon>
        <taxon>Eucarida</taxon>
        <taxon>Decapoda</taxon>
        <taxon>Pleocyemata</taxon>
        <taxon>Brachyura</taxon>
        <taxon>Eubrachyura</taxon>
        <taxon>Portunoidea</taxon>
        <taxon>Portunidae</taxon>
        <taxon>Portuninae</taxon>
        <taxon>Portunus</taxon>
    </lineage>
</organism>
<protein>
    <submittedName>
        <fullName evidence="1">Uncharacterized protein</fullName>
    </submittedName>
</protein>
<comment type="caution">
    <text evidence="1">The sequence shown here is derived from an EMBL/GenBank/DDBJ whole genome shotgun (WGS) entry which is preliminary data.</text>
</comment>
<name>A0A5B7FG70_PORTR</name>
<dbReference type="EMBL" id="VSRR010007285">
    <property type="protein sequence ID" value="MPC46600.1"/>
    <property type="molecule type" value="Genomic_DNA"/>
</dbReference>
<gene>
    <name evidence="1" type="ORF">E2C01_040323</name>
</gene>
<evidence type="ECO:0000313" key="2">
    <source>
        <dbReference type="Proteomes" id="UP000324222"/>
    </source>
</evidence>
<evidence type="ECO:0000313" key="1">
    <source>
        <dbReference type="EMBL" id="MPC46600.1"/>
    </source>
</evidence>
<reference evidence="1 2" key="1">
    <citation type="submission" date="2019-05" db="EMBL/GenBank/DDBJ databases">
        <title>Another draft genome of Portunus trituberculatus and its Hox gene families provides insights of decapod evolution.</title>
        <authorList>
            <person name="Jeong J.-H."/>
            <person name="Song I."/>
            <person name="Kim S."/>
            <person name="Choi T."/>
            <person name="Kim D."/>
            <person name="Ryu S."/>
            <person name="Kim W."/>
        </authorList>
    </citation>
    <scope>NUCLEOTIDE SEQUENCE [LARGE SCALE GENOMIC DNA]</scope>
    <source>
        <tissue evidence="1">Muscle</tissue>
    </source>
</reference>
<accession>A0A5B7FG70</accession>
<keyword evidence="2" id="KW-1185">Reference proteome</keyword>